<dbReference type="AlphaFoldDB" id="A0A179G5Y9"/>
<comment type="caution">
    <text evidence="7">The sequence shown here is derived from an EMBL/GenBank/DDBJ whole genome shotgun (WGS) entry which is preliminary data.</text>
</comment>
<dbReference type="EMBL" id="LSBJ02000001">
    <property type="protein sequence ID" value="OAQ72781.1"/>
    <property type="molecule type" value="Genomic_DNA"/>
</dbReference>
<feature type="domain" description="Peptidase S33 tripeptidyl aminopeptidase-like C-terminal" evidence="6">
    <location>
        <begin position="407"/>
        <end position="509"/>
    </location>
</feature>
<evidence type="ECO:0000313" key="7">
    <source>
        <dbReference type="EMBL" id="OAQ72781.1"/>
    </source>
</evidence>
<evidence type="ECO:0000256" key="2">
    <source>
        <dbReference type="ARBA" id="ARBA00022801"/>
    </source>
</evidence>
<dbReference type="SUPFAM" id="SSF53474">
    <property type="entry name" value="alpha/beta-Hydrolases"/>
    <property type="match status" value="1"/>
</dbReference>
<sequence>MHLLLPSLLLAATAHATPLAQRSQNSIKWTPCKIANASVPLECGTLTVPLDYTDKTGNATLQIQMQRAPAKQKTKNSKSILLNFGGPGADGVEDMAYFAKRMQAATGGGHHLINVVPRGTGKTLPFSCYPNDILRAASSQAIAGNSSNVALGFAWEKSGFFAADCHAAQNETGNLIGTAFVVRDMMQIVDALGEDGMLRFWGVSYGTLLGSTAVAMFPDKVDKVILDGVVNPFEYYENKETELLSDTDNVMKGFVKGCISNPKACPMGKNQTAAQLEESIYQLFQKLKSDPIGIPAPGTPGGGILVDYSLISAAIFRQLYTPFTWQNTAKCIAALMTGSNTNPNLQFCIPGMGGDSSSSGSNAKRSEAAARQDQESQYGIKCSDVRVHINNLTEMMPVFEGRHKKSRFFGDYADTVVARCAQWTLPAKERYMGDFNVTSKNPVLVIGNTHDPVTPLVSAKNVTETFKGSVLLQHDSYGHDSLMQASLCTAKAIRSYFVNGTMPQKGTKCDVKVPLLSGEDGWDEVLKELGSS</sequence>
<dbReference type="PANTHER" id="PTHR43248:SF25">
    <property type="entry name" value="AB HYDROLASE-1 DOMAIN-CONTAINING PROTEIN-RELATED"/>
    <property type="match status" value="1"/>
</dbReference>
<name>A0A179G5Y9_METCM</name>
<dbReference type="PANTHER" id="PTHR43248">
    <property type="entry name" value="2-SUCCINYL-6-HYDROXY-2,4-CYCLOHEXADIENE-1-CARBOXYLATE SYNTHASE"/>
    <property type="match status" value="1"/>
</dbReference>
<dbReference type="InterPro" id="IPR051601">
    <property type="entry name" value="Serine_prot/Carboxylest_S33"/>
</dbReference>
<gene>
    <name evidence="7" type="ORF">VFPPC_00662</name>
</gene>
<dbReference type="InterPro" id="IPR013595">
    <property type="entry name" value="Pept_S33_TAP-like_C"/>
</dbReference>
<reference evidence="7 8" key="1">
    <citation type="journal article" date="2016" name="PLoS Pathog.">
        <title>Biosynthesis of antibiotic leucinostatins in bio-control fungus Purpureocillium lilacinum and their inhibition on phytophthora revealed by genome mining.</title>
        <authorList>
            <person name="Wang G."/>
            <person name="Liu Z."/>
            <person name="Lin R."/>
            <person name="Li E."/>
            <person name="Mao Z."/>
            <person name="Ling J."/>
            <person name="Yang Y."/>
            <person name="Yin W.B."/>
            <person name="Xie B."/>
        </authorList>
    </citation>
    <scope>NUCLEOTIDE SEQUENCE [LARGE SCALE GENOMIC DNA]</scope>
    <source>
        <strain evidence="7">170</strain>
    </source>
</reference>
<dbReference type="RefSeq" id="XP_018148864.1">
    <property type="nucleotide sequence ID" value="XM_018280639.1"/>
</dbReference>
<dbReference type="Proteomes" id="UP000078397">
    <property type="component" value="Unassembled WGS sequence"/>
</dbReference>
<keyword evidence="4" id="KW-0732">Signal</keyword>
<dbReference type="Gene3D" id="3.40.50.1820">
    <property type="entry name" value="alpha/beta hydrolase"/>
    <property type="match status" value="1"/>
</dbReference>
<feature type="chain" id="PRO_5008102361" evidence="4">
    <location>
        <begin position="17"/>
        <end position="532"/>
    </location>
</feature>
<dbReference type="Pfam" id="PF00561">
    <property type="entry name" value="Abhydrolase_1"/>
    <property type="match status" value="1"/>
</dbReference>
<protein>
    <submittedName>
        <fullName evidence="7">NEDD8-like protein (RubA)</fullName>
    </submittedName>
</protein>
<dbReference type="STRING" id="1380566.A0A179G5Y9"/>
<dbReference type="InterPro" id="IPR000073">
    <property type="entry name" value="AB_hydrolase_1"/>
</dbReference>
<keyword evidence="8" id="KW-1185">Reference proteome</keyword>
<evidence type="ECO:0000256" key="3">
    <source>
        <dbReference type="SAM" id="MobiDB-lite"/>
    </source>
</evidence>
<proteinExistence type="inferred from homology"/>
<evidence type="ECO:0000313" key="8">
    <source>
        <dbReference type="Proteomes" id="UP000078397"/>
    </source>
</evidence>
<dbReference type="GeneID" id="28844633"/>
<comment type="similarity">
    <text evidence="1">Belongs to the peptidase S33 family.</text>
</comment>
<dbReference type="Pfam" id="PF08386">
    <property type="entry name" value="Abhydrolase_4"/>
    <property type="match status" value="1"/>
</dbReference>
<evidence type="ECO:0000259" key="6">
    <source>
        <dbReference type="Pfam" id="PF08386"/>
    </source>
</evidence>
<accession>A0A179G5Y9</accession>
<evidence type="ECO:0000259" key="5">
    <source>
        <dbReference type="Pfam" id="PF00561"/>
    </source>
</evidence>
<feature type="domain" description="AB hydrolase-1" evidence="5">
    <location>
        <begin position="177"/>
        <end position="278"/>
    </location>
</feature>
<dbReference type="OrthoDB" id="425534at2759"/>
<evidence type="ECO:0000256" key="4">
    <source>
        <dbReference type="SAM" id="SignalP"/>
    </source>
</evidence>
<keyword evidence="2" id="KW-0378">Hydrolase</keyword>
<dbReference type="GO" id="GO:0016787">
    <property type="term" value="F:hydrolase activity"/>
    <property type="evidence" value="ECO:0007669"/>
    <property type="project" value="UniProtKB-KW"/>
</dbReference>
<organism evidence="7 8">
    <name type="scientific">Pochonia chlamydosporia 170</name>
    <dbReference type="NCBI Taxonomy" id="1380566"/>
    <lineage>
        <taxon>Eukaryota</taxon>
        <taxon>Fungi</taxon>
        <taxon>Dikarya</taxon>
        <taxon>Ascomycota</taxon>
        <taxon>Pezizomycotina</taxon>
        <taxon>Sordariomycetes</taxon>
        <taxon>Hypocreomycetidae</taxon>
        <taxon>Hypocreales</taxon>
        <taxon>Clavicipitaceae</taxon>
        <taxon>Pochonia</taxon>
    </lineage>
</organism>
<dbReference type="InterPro" id="IPR029058">
    <property type="entry name" value="AB_hydrolase_fold"/>
</dbReference>
<feature type="signal peptide" evidence="4">
    <location>
        <begin position="1"/>
        <end position="16"/>
    </location>
</feature>
<feature type="compositionally biased region" description="Basic and acidic residues" evidence="3">
    <location>
        <begin position="364"/>
        <end position="374"/>
    </location>
</feature>
<dbReference type="KEGG" id="pchm:VFPPC_00662"/>
<evidence type="ECO:0000256" key="1">
    <source>
        <dbReference type="ARBA" id="ARBA00010088"/>
    </source>
</evidence>
<feature type="region of interest" description="Disordered" evidence="3">
    <location>
        <begin position="356"/>
        <end position="375"/>
    </location>
</feature>